<organism evidence="2 3">
    <name type="scientific">Rhodopirellula europaea 6C</name>
    <dbReference type="NCBI Taxonomy" id="1263867"/>
    <lineage>
        <taxon>Bacteria</taxon>
        <taxon>Pseudomonadati</taxon>
        <taxon>Planctomycetota</taxon>
        <taxon>Planctomycetia</taxon>
        <taxon>Pirellulales</taxon>
        <taxon>Pirellulaceae</taxon>
        <taxon>Rhodopirellula</taxon>
    </lineage>
</organism>
<gene>
    <name evidence="2" type="ORF">RE6C_02544</name>
</gene>
<sequence>MATWFPPDGQNNKRHLRIRAAPKSLAGNSSYSLNRQQCQQSVET</sequence>
<proteinExistence type="predicted"/>
<keyword evidence="3" id="KW-1185">Reference proteome</keyword>
<accession>M2B3E0</accession>
<evidence type="ECO:0000313" key="2">
    <source>
        <dbReference type="EMBL" id="EMB16729.1"/>
    </source>
</evidence>
<evidence type="ECO:0000256" key="1">
    <source>
        <dbReference type="SAM" id="MobiDB-lite"/>
    </source>
</evidence>
<dbReference type="PATRIC" id="fig|1263867.3.peg.2713"/>
<feature type="compositionally biased region" description="Polar residues" evidence="1">
    <location>
        <begin position="26"/>
        <end position="44"/>
    </location>
</feature>
<name>M2B3E0_9BACT</name>
<comment type="caution">
    <text evidence="2">The sequence shown here is derived from an EMBL/GenBank/DDBJ whole genome shotgun (WGS) entry which is preliminary data.</text>
</comment>
<dbReference type="Proteomes" id="UP000011529">
    <property type="component" value="Unassembled WGS sequence"/>
</dbReference>
<evidence type="ECO:0000313" key="3">
    <source>
        <dbReference type="Proteomes" id="UP000011529"/>
    </source>
</evidence>
<reference evidence="2" key="2">
    <citation type="journal article" date="2013" name="Mar. Genomics">
        <title>Expression of sulfatases in Rhodopirellula baltica and the diversity of sulfatases in the genus Rhodopirellula.</title>
        <authorList>
            <person name="Wegner C.E."/>
            <person name="Richter-Heitmann T."/>
            <person name="Klindworth A."/>
            <person name="Klockow C."/>
            <person name="Richter M."/>
            <person name="Achstetter T."/>
            <person name="Glockner F.O."/>
            <person name="Harder J."/>
        </authorList>
    </citation>
    <scope>NUCLEOTIDE SEQUENCE [LARGE SCALE GENOMIC DNA]</scope>
    <source>
        <strain evidence="2">6C</strain>
    </source>
</reference>
<dbReference type="AlphaFoldDB" id="M2B3E0"/>
<dbReference type="EMBL" id="ANMO01000117">
    <property type="protein sequence ID" value="EMB16729.1"/>
    <property type="molecule type" value="Genomic_DNA"/>
</dbReference>
<protein>
    <submittedName>
        <fullName evidence="2">Uncharacterized protein</fullName>
    </submittedName>
</protein>
<reference evidence="2" key="1">
    <citation type="submission" date="2012-11" db="EMBL/GenBank/DDBJ databases">
        <title>Permanent draft genomes of Rhodopirellula europaea strain SH398 and 6C.</title>
        <authorList>
            <person name="Richter M."/>
            <person name="Richter-Heitmann T."/>
            <person name="Frank C."/>
            <person name="Harder J."/>
            <person name="Glockner F.O."/>
        </authorList>
    </citation>
    <scope>NUCLEOTIDE SEQUENCE</scope>
    <source>
        <strain evidence="2">6C</strain>
    </source>
</reference>
<feature type="region of interest" description="Disordered" evidence="1">
    <location>
        <begin position="22"/>
        <end position="44"/>
    </location>
</feature>